<dbReference type="EMBL" id="QGGG01000004">
    <property type="protein sequence ID" value="PWJ85045.1"/>
    <property type="molecule type" value="Genomic_DNA"/>
</dbReference>
<dbReference type="PROSITE" id="PS50830">
    <property type="entry name" value="TNASE_3"/>
    <property type="match status" value="1"/>
</dbReference>
<feature type="domain" description="TNase-like" evidence="2">
    <location>
        <begin position="36"/>
        <end position="143"/>
    </location>
</feature>
<dbReference type="STRING" id="1192868.GCA_000304395_03318"/>
<protein>
    <submittedName>
        <fullName evidence="3">Endonuclease YncB(Thermonuclease family)</fullName>
    </submittedName>
</protein>
<proteinExistence type="predicted"/>
<keyword evidence="1" id="KW-0732">Signal</keyword>
<keyword evidence="4" id="KW-1185">Reference proteome</keyword>
<accession>A0A316C5K7</accession>
<dbReference type="SMART" id="SM00318">
    <property type="entry name" value="SNc"/>
    <property type="match status" value="1"/>
</dbReference>
<evidence type="ECO:0000259" key="2">
    <source>
        <dbReference type="PROSITE" id="PS50830"/>
    </source>
</evidence>
<reference evidence="3 4" key="1">
    <citation type="submission" date="2018-05" db="EMBL/GenBank/DDBJ databases">
        <title>Genomic Encyclopedia of Type Strains, Phase IV (KMG-IV): sequencing the most valuable type-strain genomes for metagenomic binning, comparative biology and taxonomic classification.</title>
        <authorList>
            <person name="Goeker M."/>
        </authorList>
    </citation>
    <scope>NUCLEOTIDE SEQUENCE [LARGE SCALE GENOMIC DNA]</scope>
    <source>
        <strain evidence="3 4">DSM 6986</strain>
    </source>
</reference>
<dbReference type="InterPro" id="IPR016071">
    <property type="entry name" value="Staphylococal_nuclease_OB-fold"/>
</dbReference>
<feature type="chain" id="PRO_5016300152" evidence="1">
    <location>
        <begin position="31"/>
        <end position="153"/>
    </location>
</feature>
<evidence type="ECO:0000313" key="3">
    <source>
        <dbReference type="EMBL" id="PWJ85045.1"/>
    </source>
</evidence>
<dbReference type="Gene3D" id="2.40.50.90">
    <property type="match status" value="1"/>
</dbReference>
<sequence length="153" mass="16066">MGLQRIAGMGNARPAALLAMSLAGLQPAGAGQDFAGPVAARVVEVLDGDTFVADAHVWPGQTVRVNIRIRGIDAPEMKSRCVREHSAAIEAREVLAGLLEDGEVSISNIGGAKYYGRVLADVSTRDGSAVGEILLDLGLARPYWGGRRAGWCK</sequence>
<dbReference type="SUPFAM" id="SSF50199">
    <property type="entry name" value="Staphylococcal nuclease"/>
    <property type="match status" value="1"/>
</dbReference>
<name>A0A316C5K7_PSESE</name>
<gene>
    <name evidence="3" type="ORF">C7441_104314</name>
</gene>
<comment type="caution">
    <text evidence="3">The sequence shown here is derived from an EMBL/GenBank/DDBJ whole genome shotgun (WGS) entry which is preliminary data.</text>
</comment>
<keyword evidence="3" id="KW-0540">Nuclease</keyword>
<feature type="signal peptide" evidence="1">
    <location>
        <begin position="1"/>
        <end position="30"/>
    </location>
</feature>
<dbReference type="RefSeq" id="WP_244916083.1">
    <property type="nucleotide sequence ID" value="NZ_QGGG01000004.1"/>
</dbReference>
<dbReference type="Proteomes" id="UP000245396">
    <property type="component" value="Unassembled WGS sequence"/>
</dbReference>
<evidence type="ECO:0000256" key="1">
    <source>
        <dbReference type="SAM" id="SignalP"/>
    </source>
</evidence>
<organism evidence="3 4">
    <name type="scientific">Pseudaminobacter salicylatoxidans</name>
    <dbReference type="NCBI Taxonomy" id="93369"/>
    <lineage>
        <taxon>Bacteria</taxon>
        <taxon>Pseudomonadati</taxon>
        <taxon>Pseudomonadota</taxon>
        <taxon>Alphaproteobacteria</taxon>
        <taxon>Hyphomicrobiales</taxon>
        <taxon>Phyllobacteriaceae</taxon>
        <taxon>Pseudaminobacter</taxon>
    </lineage>
</organism>
<keyword evidence="3" id="KW-0255">Endonuclease</keyword>
<dbReference type="GO" id="GO:0004519">
    <property type="term" value="F:endonuclease activity"/>
    <property type="evidence" value="ECO:0007669"/>
    <property type="project" value="UniProtKB-KW"/>
</dbReference>
<dbReference type="AlphaFoldDB" id="A0A316C5K7"/>
<evidence type="ECO:0000313" key="4">
    <source>
        <dbReference type="Proteomes" id="UP000245396"/>
    </source>
</evidence>
<keyword evidence="3" id="KW-0378">Hydrolase</keyword>
<dbReference type="Pfam" id="PF00565">
    <property type="entry name" value="SNase"/>
    <property type="match status" value="1"/>
</dbReference>
<dbReference type="InterPro" id="IPR035437">
    <property type="entry name" value="SNase_OB-fold_sf"/>
</dbReference>